<evidence type="ECO:0000313" key="3">
    <source>
        <dbReference type="Proteomes" id="UP000238563"/>
    </source>
</evidence>
<keyword evidence="1" id="KW-0812">Transmembrane</keyword>
<name>A0A2S9JAS8_9HYPH</name>
<comment type="caution">
    <text evidence="2">The sequence shown here is derived from an EMBL/GenBank/DDBJ whole genome shotgun (WGS) entry which is preliminary data.</text>
</comment>
<feature type="transmembrane region" description="Helical" evidence="1">
    <location>
        <begin position="35"/>
        <end position="58"/>
    </location>
</feature>
<sequence length="62" mass="6476">MNLMSVPAVAGISIGAAIAVTFNKKNRQKTAGGKAIIFIGSFLVTLAALLALNFGIYYSNSR</sequence>
<gene>
    <name evidence="2" type="ORF">C5750_24020</name>
</gene>
<evidence type="ECO:0000313" key="2">
    <source>
        <dbReference type="EMBL" id="PRD49896.1"/>
    </source>
</evidence>
<dbReference type="Proteomes" id="UP000238563">
    <property type="component" value="Unassembled WGS sequence"/>
</dbReference>
<keyword evidence="3" id="KW-1185">Reference proteome</keyword>
<dbReference type="RefSeq" id="WP_105737563.1">
    <property type="nucleotide sequence ID" value="NZ_PVBT01000009.1"/>
</dbReference>
<accession>A0A2S9JAS8</accession>
<organism evidence="2 3">
    <name type="scientific">Phyllobacterium myrsinacearum</name>
    <dbReference type="NCBI Taxonomy" id="28101"/>
    <lineage>
        <taxon>Bacteria</taxon>
        <taxon>Pseudomonadati</taxon>
        <taxon>Pseudomonadota</taxon>
        <taxon>Alphaproteobacteria</taxon>
        <taxon>Hyphomicrobiales</taxon>
        <taxon>Phyllobacteriaceae</taxon>
        <taxon>Phyllobacterium</taxon>
    </lineage>
</organism>
<dbReference type="EMBL" id="PVBT01000009">
    <property type="protein sequence ID" value="PRD49896.1"/>
    <property type="molecule type" value="Genomic_DNA"/>
</dbReference>
<keyword evidence="1" id="KW-1133">Transmembrane helix</keyword>
<reference evidence="2 3" key="1">
    <citation type="submission" date="2018-02" db="EMBL/GenBank/DDBJ databases">
        <title>The draft genome of Phyllobacterium myrsinacearum DSM5892.</title>
        <authorList>
            <person name="Li L."/>
            <person name="Liu L."/>
            <person name="Zhang X."/>
            <person name="Wang T."/>
        </authorList>
    </citation>
    <scope>NUCLEOTIDE SEQUENCE [LARGE SCALE GENOMIC DNA]</scope>
    <source>
        <strain evidence="2 3">DSM 5892</strain>
    </source>
</reference>
<proteinExistence type="predicted"/>
<feature type="transmembrane region" description="Helical" evidence="1">
    <location>
        <begin position="6"/>
        <end position="23"/>
    </location>
</feature>
<evidence type="ECO:0000256" key="1">
    <source>
        <dbReference type="SAM" id="Phobius"/>
    </source>
</evidence>
<dbReference type="OrthoDB" id="8116959at2"/>
<dbReference type="AlphaFoldDB" id="A0A2S9JAS8"/>
<protein>
    <submittedName>
        <fullName evidence="2">Uncharacterized protein</fullName>
    </submittedName>
</protein>
<keyword evidence="1" id="KW-0472">Membrane</keyword>